<dbReference type="Gene3D" id="1.25.40.20">
    <property type="entry name" value="Ankyrin repeat-containing domain"/>
    <property type="match status" value="2"/>
</dbReference>
<evidence type="ECO:0000259" key="8">
    <source>
        <dbReference type="PROSITE" id="PS50053"/>
    </source>
</evidence>
<protein>
    <recommendedName>
        <fullName evidence="8">Ubiquitin-like domain-containing protein</fullName>
    </recommendedName>
</protein>
<dbReference type="PANTHER" id="PTHR14557">
    <property type="entry name" value="PROTEIN C7ORF21"/>
    <property type="match status" value="1"/>
</dbReference>
<evidence type="ECO:0000313" key="10">
    <source>
        <dbReference type="Proteomes" id="UP001145742"/>
    </source>
</evidence>
<dbReference type="CDD" id="cd17132">
    <property type="entry name" value="Ubl_TMUB2"/>
    <property type="match status" value="1"/>
</dbReference>
<evidence type="ECO:0000256" key="6">
    <source>
        <dbReference type="SAM" id="MobiDB-lite"/>
    </source>
</evidence>
<keyword evidence="10" id="KW-1185">Reference proteome</keyword>
<feature type="repeat" description="ANK" evidence="5">
    <location>
        <begin position="178"/>
        <end position="210"/>
    </location>
</feature>
<feature type="repeat" description="ANK" evidence="5">
    <location>
        <begin position="145"/>
        <end position="177"/>
    </location>
</feature>
<dbReference type="InterPro" id="IPR029071">
    <property type="entry name" value="Ubiquitin-like_domsf"/>
</dbReference>
<keyword evidence="2 7" id="KW-0812">Transmembrane</keyword>
<comment type="caution">
    <text evidence="9">The sequence shown here is derived from an EMBL/GenBank/DDBJ whole genome shotgun (WGS) entry which is preliminary data.</text>
</comment>
<dbReference type="PROSITE" id="PS50053">
    <property type="entry name" value="UBIQUITIN_2"/>
    <property type="match status" value="1"/>
</dbReference>
<evidence type="ECO:0000256" key="3">
    <source>
        <dbReference type="ARBA" id="ARBA00022989"/>
    </source>
</evidence>
<feature type="transmembrane region" description="Helical" evidence="7">
    <location>
        <begin position="251"/>
        <end position="269"/>
    </location>
</feature>
<dbReference type="SUPFAM" id="SSF54236">
    <property type="entry name" value="Ubiquitin-like"/>
    <property type="match status" value="1"/>
</dbReference>
<proteinExistence type="predicted"/>
<evidence type="ECO:0000313" key="9">
    <source>
        <dbReference type="EMBL" id="KAJ7414968.1"/>
    </source>
</evidence>
<evidence type="ECO:0000256" key="2">
    <source>
        <dbReference type="ARBA" id="ARBA00022692"/>
    </source>
</evidence>
<dbReference type="InterPro" id="IPR036770">
    <property type="entry name" value="Ankyrin_rpt-contain_sf"/>
</dbReference>
<keyword evidence="3 7" id="KW-1133">Transmembrane helix</keyword>
<dbReference type="SUPFAM" id="SSF48403">
    <property type="entry name" value="Ankyrin repeat"/>
    <property type="match status" value="1"/>
</dbReference>
<organism evidence="9 10">
    <name type="scientific">Willisornis vidua</name>
    <name type="common">Xingu scale-backed antbird</name>
    <dbReference type="NCBI Taxonomy" id="1566151"/>
    <lineage>
        <taxon>Eukaryota</taxon>
        <taxon>Metazoa</taxon>
        <taxon>Chordata</taxon>
        <taxon>Craniata</taxon>
        <taxon>Vertebrata</taxon>
        <taxon>Euteleostomi</taxon>
        <taxon>Archelosauria</taxon>
        <taxon>Archosauria</taxon>
        <taxon>Dinosauria</taxon>
        <taxon>Saurischia</taxon>
        <taxon>Theropoda</taxon>
        <taxon>Coelurosauria</taxon>
        <taxon>Aves</taxon>
        <taxon>Neognathae</taxon>
        <taxon>Neoaves</taxon>
        <taxon>Telluraves</taxon>
        <taxon>Australaves</taxon>
        <taxon>Passeriformes</taxon>
        <taxon>Thamnophilidae</taxon>
        <taxon>Willisornis</taxon>
    </lineage>
</organism>
<evidence type="ECO:0000256" key="1">
    <source>
        <dbReference type="ARBA" id="ARBA00004141"/>
    </source>
</evidence>
<dbReference type="EMBL" id="WHWB01034009">
    <property type="protein sequence ID" value="KAJ7414968.1"/>
    <property type="molecule type" value="Genomic_DNA"/>
</dbReference>
<gene>
    <name evidence="9" type="ORF">WISP_80559</name>
</gene>
<dbReference type="InterPro" id="IPR002110">
    <property type="entry name" value="Ankyrin_rpt"/>
</dbReference>
<dbReference type="Proteomes" id="UP001145742">
    <property type="component" value="Unassembled WGS sequence"/>
</dbReference>
<feature type="repeat" description="ANK" evidence="5">
    <location>
        <begin position="212"/>
        <end position="244"/>
    </location>
</feature>
<dbReference type="PANTHER" id="PTHR14557:SF4">
    <property type="entry name" value="TRANSMEMBRANE AND UBIQUITIN-LIKE DOMAIN-CONTAINING PROTEIN 2"/>
    <property type="match status" value="1"/>
</dbReference>
<sequence>MTHETFAFSSSALRSLRLQRELLEREDRRRALAREWATRRFLPEPTRPPASPPRRRRYCRDPAVHNALYAGDLRRVQSIFKDEDTANLVLEMVSEELVWSPEQGLWVLSPRRQQTSALRIVCARGYEDCARHLLLRGAAVNAVVGGRAPLHDSAAAPHPNCARLLLAFSADPNVLSAEGLAPLHLCTAPQSLRCAELLLAHGAQVNLGTRDRQVTALHVAARQGLVAHVELYLHHGADPSRRTHQGVGDEVTLVAGLVVLVLALVLAWLSTYVADGTSQVLGTGDVAVIHLGPLPPYGGPAGAAEAPEPPGDPENTEEKTEEEGGAAAAQGDSGSPPESSLEQLLDVQSLSQGMAEPRAPGEGDLCPGLIKIRLKFLNDTEEVAMARPEDTVGVLKSKYFPGQESQMKLIYRGQLLQDQARTLRSLRITDNSVIHCHRSQGTTVATPALPDPVPAVPTAPGLPLGGGTLMVPTVMVVLALGWYFRINYRQLFTAPATVSLIGVTVLVTFLAFGVYGQS</sequence>
<dbReference type="InterPro" id="IPR000626">
    <property type="entry name" value="Ubiquitin-like_dom"/>
</dbReference>
<name>A0ABQ9DAQ4_9PASS</name>
<dbReference type="Pfam" id="PF12796">
    <property type="entry name" value="Ank_2"/>
    <property type="match status" value="1"/>
</dbReference>
<evidence type="ECO:0000256" key="5">
    <source>
        <dbReference type="PROSITE-ProRule" id="PRU00023"/>
    </source>
</evidence>
<dbReference type="PROSITE" id="PS50297">
    <property type="entry name" value="ANK_REP_REGION"/>
    <property type="match status" value="2"/>
</dbReference>
<feature type="region of interest" description="Disordered" evidence="6">
    <location>
        <begin position="298"/>
        <end position="342"/>
    </location>
</feature>
<dbReference type="Pfam" id="PF00240">
    <property type="entry name" value="ubiquitin"/>
    <property type="match status" value="1"/>
</dbReference>
<evidence type="ECO:0000256" key="7">
    <source>
        <dbReference type="SAM" id="Phobius"/>
    </source>
</evidence>
<comment type="subcellular location">
    <subcellularLocation>
        <location evidence="1">Membrane</location>
        <topology evidence="1">Multi-pass membrane protein</topology>
    </subcellularLocation>
</comment>
<feature type="domain" description="Ubiquitin-like" evidence="8">
    <location>
        <begin position="370"/>
        <end position="435"/>
    </location>
</feature>
<keyword evidence="5" id="KW-0040">ANK repeat</keyword>
<dbReference type="PROSITE" id="PS50088">
    <property type="entry name" value="ANK_REPEAT"/>
    <property type="match status" value="3"/>
</dbReference>
<keyword evidence="4 7" id="KW-0472">Membrane</keyword>
<reference evidence="9" key="1">
    <citation type="submission" date="2019-10" db="EMBL/GenBank/DDBJ databases">
        <authorList>
            <person name="Soares A.E.R."/>
            <person name="Aleixo A."/>
            <person name="Schneider P."/>
            <person name="Miyaki C.Y."/>
            <person name="Schneider M.P."/>
            <person name="Mello C."/>
            <person name="Vasconcelos A.T.R."/>
        </authorList>
    </citation>
    <scope>NUCLEOTIDE SEQUENCE</scope>
    <source>
        <tissue evidence="9">Muscle</tissue>
    </source>
</reference>
<evidence type="ECO:0000256" key="4">
    <source>
        <dbReference type="ARBA" id="ARBA00023136"/>
    </source>
</evidence>
<dbReference type="SMART" id="SM00248">
    <property type="entry name" value="ANK"/>
    <property type="match status" value="4"/>
</dbReference>
<feature type="compositionally biased region" description="Polar residues" evidence="6">
    <location>
        <begin position="332"/>
        <end position="342"/>
    </location>
</feature>
<accession>A0ABQ9DAQ4</accession>
<dbReference type="SMART" id="SM00213">
    <property type="entry name" value="UBQ"/>
    <property type="match status" value="1"/>
</dbReference>
<dbReference type="InterPro" id="IPR040352">
    <property type="entry name" value="TMUB1/2"/>
</dbReference>
<feature type="transmembrane region" description="Helical" evidence="7">
    <location>
        <begin position="491"/>
        <end position="515"/>
    </location>
</feature>
<feature type="transmembrane region" description="Helical" evidence="7">
    <location>
        <begin position="462"/>
        <end position="484"/>
    </location>
</feature>
<dbReference type="Gene3D" id="3.10.20.90">
    <property type="entry name" value="Phosphatidylinositol 3-kinase Catalytic Subunit, Chain A, domain 1"/>
    <property type="match status" value="1"/>
</dbReference>